<dbReference type="GO" id="GO:0003700">
    <property type="term" value="F:DNA-binding transcription factor activity"/>
    <property type="evidence" value="ECO:0007669"/>
    <property type="project" value="TreeGrafter"/>
</dbReference>
<evidence type="ECO:0000259" key="4">
    <source>
        <dbReference type="PROSITE" id="PS50977"/>
    </source>
</evidence>
<name>A0AA97CXC4_9ACTN</name>
<feature type="compositionally biased region" description="Polar residues" evidence="3">
    <location>
        <begin position="1"/>
        <end position="13"/>
    </location>
</feature>
<reference evidence="5" key="1">
    <citation type="submission" date="2023-06" db="EMBL/GenBank/DDBJ databases">
        <title>Gordonia sp. nov. and Pseudochrobactrum sp. nov., two species isolated from the burying beetle Nicrophorus vespilloides.</title>
        <authorList>
            <person name="Poehlein A."/>
            <person name="Guzman J."/>
            <person name="Daniel R."/>
            <person name="Vilcinskas A."/>
        </authorList>
    </citation>
    <scope>NUCLEOTIDE SEQUENCE</scope>
    <source>
        <strain evidence="5">MP11Mi</strain>
    </source>
</reference>
<dbReference type="InterPro" id="IPR050109">
    <property type="entry name" value="HTH-type_TetR-like_transc_reg"/>
</dbReference>
<dbReference type="RefSeq" id="WP_420040018.1">
    <property type="nucleotide sequence ID" value="NZ_CP128986.1"/>
</dbReference>
<dbReference type="Pfam" id="PF00440">
    <property type="entry name" value="TetR_N"/>
    <property type="match status" value="1"/>
</dbReference>
<dbReference type="Gene3D" id="1.10.357.10">
    <property type="entry name" value="Tetracycline Repressor, domain 2"/>
    <property type="match status" value="1"/>
</dbReference>
<dbReference type="SUPFAM" id="SSF46689">
    <property type="entry name" value="Homeodomain-like"/>
    <property type="match status" value="1"/>
</dbReference>
<dbReference type="InterPro" id="IPR001647">
    <property type="entry name" value="HTH_TetR"/>
</dbReference>
<evidence type="ECO:0000313" key="5">
    <source>
        <dbReference type="EMBL" id="WOC14265.1"/>
    </source>
</evidence>
<feature type="domain" description="HTH tetR-type" evidence="4">
    <location>
        <begin position="28"/>
        <end position="88"/>
    </location>
</feature>
<dbReference type="AlphaFoldDB" id="A0AA97CXC4"/>
<gene>
    <name evidence="5" type="primary">betI_4</name>
    <name evidence="5" type="ORF">MP11Mi_33790</name>
</gene>
<dbReference type="PROSITE" id="PS50977">
    <property type="entry name" value="HTH_TETR_2"/>
    <property type="match status" value="1"/>
</dbReference>
<feature type="region of interest" description="Disordered" evidence="3">
    <location>
        <begin position="1"/>
        <end position="25"/>
    </location>
</feature>
<evidence type="ECO:0000256" key="1">
    <source>
        <dbReference type="ARBA" id="ARBA00023125"/>
    </source>
</evidence>
<protein>
    <submittedName>
        <fullName evidence="5">HTH-type transcriptional regulator BetI</fullName>
    </submittedName>
</protein>
<dbReference type="PANTHER" id="PTHR30055:SF226">
    <property type="entry name" value="HTH-TYPE TRANSCRIPTIONAL REGULATOR PKSA"/>
    <property type="match status" value="1"/>
</dbReference>
<dbReference type="InterPro" id="IPR009057">
    <property type="entry name" value="Homeodomain-like_sf"/>
</dbReference>
<dbReference type="GO" id="GO:0000976">
    <property type="term" value="F:transcription cis-regulatory region binding"/>
    <property type="evidence" value="ECO:0007669"/>
    <property type="project" value="TreeGrafter"/>
</dbReference>
<evidence type="ECO:0000256" key="3">
    <source>
        <dbReference type="SAM" id="MobiDB-lite"/>
    </source>
</evidence>
<dbReference type="PRINTS" id="PR00455">
    <property type="entry name" value="HTHTETR"/>
</dbReference>
<dbReference type="PANTHER" id="PTHR30055">
    <property type="entry name" value="HTH-TYPE TRANSCRIPTIONAL REGULATOR RUTR"/>
    <property type="match status" value="1"/>
</dbReference>
<dbReference type="EMBL" id="CP128986">
    <property type="protein sequence ID" value="WOC14265.1"/>
    <property type="molecule type" value="Genomic_DNA"/>
</dbReference>
<accession>A0AA97CXC4</accession>
<organism evidence="5">
    <name type="scientific">Gordonia sp. MP11Mi</name>
    <dbReference type="NCBI Taxonomy" id="3022769"/>
    <lineage>
        <taxon>Bacteria</taxon>
        <taxon>Bacillati</taxon>
        <taxon>Actinomycetota</taxon>
        <taxon>Actinomycetes</taxon>
        <taxon>Mycobacteriales</taxon>
        <taxon>Gordoniaceae</taxon>
        <taxon>Gordonia</taxon>
    </lineage>
</organism>
<feature type="DNA-binding region" description="H-T-H motif" evidence="2">
    <location>
        <begin position="51"/>
        <end position="70"/>
    </location>
</feature>
<proteinExistence type="predicted"/>
<keyword evidence="1 2" id="KW-0238">DNA-binding</keyword>
<sequence>MATSKSDAVSTEAQPRRRGRPKAVGLGDRRRAQLTAAAFKVFSETSYEDAAVSAIAKEAGFAQGTLYRYVDGKRELLDLVVDWSIEKLMEAVEADELLALADQKPSSTQVRETIVELGHRLYALVDQYPGLLRILTVQIGAVDREVKYRLTGLFATLDSLVGTLLERIGATDTDDQIAVVRCRTAGRAMPGLAIPGLIQVITGQDDSPESRAAYLQAASRLERHGVLGPRRRQ</sequence>
<evidence type="ECO:0000256" key="2">
    <source>
        <dbReference type="PROSITE-ProRule" id="PRU00335"/>
    </source>
</evidence>